<dbReference type="SUPFAM" id="SSF57850">
    <property type="entry name" value="RING/U-box"/>
    <property type="match status" value="1"/>
</dbReference>
<dbReference type="PROSITE" id="PS50089">
    <property type="entry name" value="ZF_RING_2"/>
    <property type="match status" value="1"/>
</dbReference>
<keyword evidence="3" id="KW-0808">Transferase</keyword>
<name>A0A8C5HJM8_GOUWI</name>
<feature type="domain" description="RING-type" evidence="11">
    <location>
        <begin position="81"/>
        <end position="120"/>
    </location>
</feature>
<evidence type="ECO:0000256" key="4">
    <source>
        <dbReference type="ARBA" id="ARBA00022723"/>
    </source>
</evidence>
<feature type="region of interest" description="Disordered" evidence="10">
    <location>
        <begin position="38"/>
        <end position="69"/>
    </location>
</feature>
<dbReference type="GO" id="GO:0061630">
    <property type="term" value="F:ubiquitin protein ligase activity"/>
    <property type="evidence" value="ECO:0007669"/>
    <property type="project" value="UniProtKB-EC"/>
</dbReference>
<reference evidence="12" key="3">
    <citation type="submission" date="2025-09" db="UniProtKB">
        <authorList>
            <consortium name="Ensembl"/>
        </authorList>
    </citation>
    <scope>IDENTIFICATION</scope>
</reference>
<dbReference type="Pfam" id="PF13920">
    <property type="entry name" value="zf-C3HC4_3"/>
    <property type="match status" value="1"/>
</dbReference>
<dbReference type="SMART" id="SM00184">
    <property type="entry name" value="RING"/>
    <property type="match status" value="1"/>
</dbReference>
<keyword evidence="6" id="KW-0862">Zinc</keyword>
<sequence length="135" mass="14764">MLSHGGQSGATLLFRPIQVMATTQMLLFSCHRENAVDDLPSGGAAPQDLGRRSLESIGESSPEPWRASAMAAEDVSPNSKCAICLDRLNNVAHLDCCLHRFCFPCAKKWSNYKAECPVCRRPFVTILHSVSADED</sequence>
<dbReference type="PROSITE" id="PS00518">
    <property type="entry name" value="ZF_RING_1"/>
    <property type="match status" value="1"/>
</dbReference>
<dbReference type="EC" id="2.3.2.27" evidence="2"/>
<protein>
    <recommendedName>
        <fullName evidence="2">RING-type E3 ubiquitin transferase</fullName>
        <ecNumber evidence="2">2.3.2.27</ecNumber>
    </recommendedName>
</protein>
<dbReference type="PANTHER" id="PTHR46077">
    <property type="entry name" value="E3 UBIQUITIN-PROTEIN LIGASE TOPORS"/>
    <property type="match status" value="1"/>
</dbReference>
<dbReference type="Proteomes" id="UP000694680">
    <property type="component" value="Chromosome 13"/>
</dbReference>
<evidence type="ECO:0000256" key="6">
    <source>
        <dbReference type="ARBA" id="ARBA00022833"/>
    </source>
</evidence>
<evidence type="ECO:0000256" key="3">
    <source>
        <dbReference type="ARBA" id="ARBA00022679"/>
    </source>
</evidence>
<keyword evidence="13" id="KW-1185">Reference proteome</keyword>
<keyword evidence="5 9" id="KW-0863">Zinc-finger</keyword>
<dbReference type="GO" id="GO:0006513">
    <property type="term" value="P:protein monoubiquitination"/>
    <property type="evidence" value="ECO:0007669"/>
    <property type="project" value="TreeGrafter"/>
</dbReference>
<evidence type="ECO:0000256" key="1">
    <source>
        <dbReference type="ARBA" id="ARBA00000900"/>
    </source>
</evidence>
<keyword evidence="7" id="KW-0805">Transcription regulation</keyword>
<evidence type="ECO:0000256" key="7">
    <source>
        <dbReference type="ARBA" id="ARBA00023015"/>
    </source>
</evidence>
<evidence type="ECO:0000313" key="12">
    <source>
        <dbReference type="Ensembl" id="ENSGWIP00000045715.1"/>
    </source>
</evidence>
<evidence type="ECO:0000256" key="8">
    <source>
        <dbReference type="ARBA" id="ARBA00023163"/>
    </source>
</evidence>
<organism evidence="12 13">
    <name type="scientific">Gouania willdenowi</name>
    <name type="common">Blunt-snouted clingfish</name>
    <name type="synonym">Lepadogaster willdenowi</name>
    <dbReference type="NCBI Taxonomy" id="441366"/>
    <lineage>
        <taxon>Eukaryota</taxon>
        <taxon>Metazoa</taxon>
        <taxon>Chordata</taxon>
        <taxon>Craniata</taxon>
        <taxon>Vertebrata</taxon>
        <taxon>Euteleostomi</taxon>
        <taxon>Actinopterygii</taxon>
        <taxon>Neopterygii</taxon>
        <taxon>Teleostei</taxon>
        <taxon>Neoteleostei</taxon>
        <taxon>Acanthomorphata</taxon>
        <taxon>Ovalentaria</taxon>
        <taxon>Blenniimorphae</taxon>
        <taxon>Blenniiformes</taxon>
        <taxon>Gobiesocoidei</taxon>
        <taxon>Gobiesocidae</taxon>
        <taxon>Gobiesocinae</taxon>
        <taxon>Gouania</taxon>
    </lineage>
</organism>
<dbReference type="Gene3D" id="3.30.40.10">
    <property type="entry name" value="Zinc/RING finger domain, C3HC4 (zinc finger)"/>
    <property type="match status" value="1"/>
</dbReference>
<dbReference type="InterPro" id="IPR001841">
    <property type="entry name" value="Znf_RING"/>
</dbReference>
<reference evidence="12" key="2">
    <citation type="submission" date="2025-08" db="UniProtKB">
        <authorList>
            <consortium name="Ensembl"/>
        </authorList>
    </citation>
    <scope>IDENTIFICATION</scope>
</reference>
<evidence type="ECO:0000259" key="11">
    <source>
        <dbReference type="PROSITE" id="PS50089"/>
    </source>
</evidence>
<evidence type="ECO:0000256" key="10">
    <source>
        <dbReference type="SAM" id="MobiDB-lite"/>
    </source>
</evidence>
<keyword evidence="8" id="KW-0804">Transcription</keyword>
<evidence type="ECO:0000256" key="2">
    <source>
        <dbReference type="ARBA" id="ARBA00012483"/>
    </source>
</evidence>
<dbReference type="AlphaFoldDB" id="A0A8C5HJM8"/>
<keyword evidence="4" id="KW-0479">Metal-binding</keyword>
<comment type="catalytic activity">
    <reaction evidence="1">
        <text>S-ubiquitinyl-[E2 ubiquitin-conjugating enzyme]-L-cysteine + [acceptor protein]-L-lysine = [E2 ubiquitin-conjugating enzyme]-L-cysteine + N(6)-ubiquitinyl-[acceptor protein]-L-lysine.</text>
        <dbReference type="EC" id="2.3.2.27"/>
    </reaction>
</comment>
<evidence type="ECO:0000256" key="9">
    <source>
        <dbReference type="PROSITE-ProRule" id="PRU00175"/>
    </source>
</evidence>
<evidence type="ECO:0000313" key="13">
    <source>
        <dbReference type="Proteomes" id="UP000694680"/>
    </source>
</evidence>
<dbReference type="GO" id="GO:0008270">
    <property type="term" value="F:zinc ion binding"/>
    <property type="evidence" value="ECO:0007669"/>
    <property type="project" value="UniProtKB-KW"/>
</dbReference>
<dbReference type="InterPro" id="IPR013083">
    <property type="entry name" value="Znf_RING/FYVE/PHD"/>
</dbReference>
<dbReference type="InterPro" id="IPR017907">
    <property type="entry name" value="Znf_RING_CS"/>
</dbReference>
<dbReference type="GO" id="GO:0000209">
    <property type="term" value="P:protein polyubiquitination"/>
    <property type="evidence" value="ECO:0007669"/>
    <property type="project" value="TreeGrafter"/>
</dbReference>
<dbReference type="PANTHER" id="PTHR46077:SF1">
    <property type="entry name" value="TOP1 BINDING ARGININE_SERINE RICH PROTEIN, E3 UBIQUITIN LIGASE"/>
    <property type="match status" value="1"/>
</dbReference>
<proteinExistence type="predicted"/>
<evidence type="ECO:0000256" key="5">
    <source>
        <dbReference type="ARBA" id="ARBA00022771"/>
    </source>
</evidence>
<dbReference type="Ensembl" id="ENSGWIT00000049505.1">
    <property type="protein sequence ID" value="ENSGWIP00000045715.1"/>
    <property type="gene ID" value="ENSGWIG00000022625.1"/>
</dbReference>
<accession>A0A8C5HJM8</accession>
<reference evidence="12" key="1">
    <citation type="submission" date="2020-06" db="EMBL/GenBank/DDBJ databases">
        <authorList>
            <consortium name="Wellcome Sanger Institute Data Sharing"/>
        </authorList>
    </citation>
    <scope>NUCLEOTIDE SEQUENCE [LARGE SCALE GENOMIC DNA]</scope>
</reference>